<gene>
    <name evidence="5" type="ORF">TSPI_09239</name>
</gene>
<evidence type="ECO:0000313" key="5">
    <source>
        <dbReference type="EMBL" id="KAL1234397.1"/>
    </source>
</evidence>
<dbReference type="InterPro" id="IPR016024">
    <property type="entry name" value="ARM-type_fold"/>
</dbReference>
<name>A0ABR3KCR7_TRISP</name>
<feature type="region of interest" description="Disordered" evidence="1">
    <location>
        <begin position="1822"/>
        <end position="1852"/>
    </location>
</feature>
<feature type="region of interest" description="Disordered" evidence="1">
    <location>
        <begin position="1"/>
        <end position="31"/>
    </location>
</feature>
<dbReference type="Pfam" id="PF22927">
    <property type="entry name" value="INT1_R3"/>
    <property type="match status" value="1"/>
</dbReference>
<dbReference type="Pfam" id="PF12432">
    <property type="entry name" value="INTS1_RP2B-bd"/>
    <property type="match status" value="1"/>
</dbReference>
<dbReference type="InterPro" id="IPR038902">
    <property type="entry name" value="INTS1"/>
</dbReference>
<feature type="domain" description="Integrator complex subunit 1 RPB2-binding" evidence="2">
    <location>
        <begin position="265"/>
        <end position="413"/>
    </location>
</feature>
<feature type="compositionally biased region" description="Low complexity" evidence="1">
    <location>
        <begin position="1823"/>
        <end position="1841"/>
    </location>
</feature>
<dbReference type="Proteomes" id="UP001558632">
    <property type="component" value="Unassembled WGS sequence"/>
</dbReference>
<dbReference type="InterPro" id="IPR053964">
    <property type="entry name" value="INT1_R3"/>
</dbReference>
<dbReference type="SUPFAM" id="SSF48371">
    <property type="entry name" value="ARM repeat"/>
    <property type="match status" value="1"/>
</dbReference>
<organism evidence="5 6">
    <name type="scientific">Trichinella spiralis</name>
    <name type="common">Trichina worm</name>
    <dbReference type="NCBI Taxonomy" id="6334"/>
    <lineage>
        <taxon>Eukaryota</taxon>
        <taxon>Metazoa</taxon>
        <taxon>Ecdysozoa</taxon>
        <taxon>Nematoda</taxon>
        <taxon>Enoplea</taxon>
        <taxon>Dorylaimia</taxon>
        <taxon>Trichinellida</taxon>
        <taxon>Trichinellidae</taxon>
        <taxon>Trichinella</taxon>
    </lineage>
</organism>
<accession>A0ABR3KCR7</accession>
<evidence type="ECO:0000259" key="2">
    <source>
        <dbReference type="Pfam" id="PF12432"/>
    </source>
</evidence>
<dbReference type="EMBL" id="JBEUSY010000412">
    <property type="protein sequence ID" value="KAL1234397.1"/>
    <property type="molecule type" value="Genomic_DNA"/>
</dbReference>
<proteinExistence type="predicted"/>
<keyword evidence="6" id="KW-1185">Reference proteome</keyword>
<protein>
    <submittedName>
        <fullName evidence="5">Integrator complex subunit</fullName>
    </submittedName>
</protein>
<dbReference type="PANTHER" id="PTHR21224:SF1">
    <property type="entry name" value="INTEGRATOR COMPLEX SUBUNIT 1"/>
    <property type="match status" value="1"/>
</dbReference>
<sequence>MERKNYLSRYKRGFSKQKANQPSGNFIALGPRAQLPTTSSLEKRRCSLASPAVPAKTRLTDRSPSVSDKSSLAEFSRNLNKAEIWHESCEEITPLDAYDKLLNSNGMKVDDMARLLLSLVKGLCAKFENFPDPMSSLLLVYIAKHQPEAYADANVIEALCTLIVKVPQQRSLWQAWSNLFCVICESLMIALDEKTDWPECIAKAFIQDSLDTLVSECIQAGGMVKCLSPTYSLIVETGPSVNEFFPKHKVCPRFVRISDSFCSHTSELLREFVSRRLDSVPRNLLLTLASCCGHEEIRQMASQKLDGWLQTNKMNKPLAVLLLTTFINCKALLMPTDKEVLHNLIRIRFKSKVVNRIFAIALKELFSLNCEAMQLLICILLRNEQAANRSSTSPGIMNYCFQHDAEKAVYYLAAIIFDFISSKEDHSRMLKNVLREIQRGVLKSEFPLLLFCKTLFNEWKAKSEQMQAHKERVCHLMEELFCAAVLLHVPQFTKDLPANWRKDCSIWIPLHQQIRSALHEAVLWLKYRCASDSAMCKVDVLKSINIMLFLNKPEFYSTKDYGLMDQERSFNYKAVCESGLDEETFYEILSSTAAGQLPLSGLEKFEIVEAIVHRSCASPFNDQINLHISDGKIIDYVLQCCVLQIPHQLEQQMVKLANAVFYWRAWIVTIIFGALNPKSVGEILWNCYPIAQCFMHMVITDDFVYPPAVLTCKEVDAEMIRTLENLNLERDQKAVAELEAVVGKELTESCGISAAQMIIYNPCGPVRSPPQSTVDLLQRITMAYCLKNRMCLSRSPDFLMDIMNRQGDICSAWLVDLVRRNDDPFKYLPVACSCEFFLNDCEDADKLDLVSDANQLLDTSNNNTSASSASSTGSALDPSCQSLRSELKRKRICLANELKRTIHDDKGDRHMAVQALSYLIGRLKDESSRTRCFTVQAFQELLKEEGEGRDLPKTEDRDVSCEPEYFWLFSALPSLPYYRDVIENVTDALFSACLVETDLLRLHAYIAYLHQHVDEQQSTRYCMAMCNFINKRSATFLHLVPVSAEDANELFKIATFSRLLELFYNHILQSVNKTAKDVKIEERGENFVHLYIGDKISTVHQEFISALQLLLVGIPNTETDFLYDKITLMRSSNHVFIDAVLEKADLNSVISCLLQFGLPIDNVSKLLRKLNNLLESSQNIPHSTVQQLLAMRYIIGAYVENGSVASDQYLRLVHKYTVADESQQQQFYWENAEIEDEDEPMDVAYADNVALTTWSCEECLQALFVELKDDLDYGWISPLQEAVSELLADFSPALLLSCANWLCDTFSTWKVDAGILKNYNSLQTILIVLLCLETEEEVRMSMSSIVERLRKIPNFDGEEVIRGCRRLLGKEISEIRRRTSLPEFTDSAIEKRKLVSSFDRSLIRFNPELMSTTITDVIEYAVSSANPSQNQVVLFALLHMTKLSTVVDIVHCMLSDYFESYNPTIILDFVAASYKSLRLPCSQDLRPVRFYERPFHLEADHLLSLAKYILAEFSIHLVPLVSLGEAPAGECVEWLGGSDEVLQSEQNWRNVREELSMQSALLEMRMKLLLEACDDDRQLMPVINWLEIKRAQDNELRELCDLMIMHIYFKRTGSCPISGGGYPLSDHLSELVNWQYNHMDTVLHHLIRRSAALARQGNVKDELKVVCSMLRRHASFHPELVVRHLPLIAALLRGTTEIDGRSYTQTNYLFWFAELMSLLKLLMPQACNKCFVSSLMDIFSSFFKFIKMHVLRNNSLLGYADNMFALLNSFLSESYCAIKYLLAKEPLIRTIAERYPEVVSIQAVISFMESVVNFEREIDDDGSFTSSPSTPSSTPVNSITTALPADDSRPISQKSSPLISLVSSSENTITAKGIKQLFEEADECFQTDHEKIASSLENVSTYMLNVNEEVRKSAVALTLKLAKEYPSKYECILPTIYAALEGDNLNALKVLLESFGEISIVFPTQILSRLFGMAFSRLLVDDSLRELFVQFFMHLLLTVNHVSANASAERH</sequence>
<reference evidence="5 6" key="1">
    <citation type="submission" date="2024-07" db="EMBL/GenBank/DDBJ databases">
        <title>Enhanced genomic and transcriptomic resources for Trichinella pseudospiralis and T. spiralis underpin the discovery of pronounced molecular differences between stages and species.</title>
        <authorList>
            <person name="Pasi K.K."/>
            <person name="La Rosa G."/>
            <person name="Gomez-Morales M.A."/>
            <person name="Tosini F."/>
            <person name="Sumanam S."/>
            <person name="Young N.D."/>
            <person name="Chang B.C."/>
            <person name="Robin G.B."/>
        </authorList>
    </citation>
    <scope>NUCLEOTIDE SEQUENCE [LARGE SCALE GENOMIC DNA]</scope>
    <source>
        <strain evidence="5">ISS534</strain>
    </source>
</reference>
<dbReference type="PANTHER" id="PTHR21224">
    <property type="entry name" value="INTEGRATOR COMPLEX SUBUNIT 1"/>
    <property type="match status" value="1"/>
</dbReference>
<dbReference type="Pfam" id="PF22929">
    <property type="entry name" value="INTS1_INTS2-bd"/>
    <property type="match status" value="1"/>
</dbReference>
<feature type="domain" description="Integrator complex subunit 1 R3" evidence="3">
    <location>
        <begin position="1639"/>
        <end position="1797"/>
    </location>
</feature>
<dbReference type="InterPro" id="IPR053966">
    <property type="entry name" value="INTS1_INTS2-bd"/>
</dbReference>
<comment type="caution">
    <text evidence="5">The sequence shown here is derived from an EMBL/GenBank/DDBJ whole genome shotgun (WGS) entry which is preliminary data.</text>
</comment>
<feature type="domain" description="Integrator complex subunit 1 INTS2-binding" evidence="4">
    <location>
        <begin position="916"/>
        <end position="1123"/>
    </location>
</feature>
<evidence type="ECO:0000259" key="4">
    <source>
        <dbReference type="Pfam" id="PF22929"/>
    </source>
</evidence>
<evidence type="ECO:0000259" key="3">
    <source>
        <dbReference type="Pfam" id="PF22927"/>
    </source>
</evidence>
<dbReference type="InterPro" id="IPR022145">
    <property type="entry name" value="INTS1_RPB2-bd"/>
</dbReference>
<evidence type="ECO:0000256" key="1">
    <source>
        <dbReference type="SAM" id="MobiDB-lite"/>
    </source>
</evidence>
<evidence type="ECO:0000313" key="6">
    <source>
        <dbReference type="Proteomes" id="UP001558632"/>
    </source>
</evidence>